<proteinExistence type="predicted"/>
<dbReference type="InParanoid" id="A0A024GQ49"/>
<dbReference type="Proteomes" id="UP000053237">
    <property type="component" value="Unassembled WGS sequence"/>
</dbReference>
<evidence type="ECO:0008006" key="3">
    <source>
        <dbReference type="Google" id="ProtNLM"/>
    </source>
</evidence>
<dbReference type="AlphaFoldDB" id="A0A024GQ49"/>
<dbReference type="OrthoDB" id="59244at2759"/>
<dbReference type="EMBL" id="CAIX01000227">
    <property type="protein sequence ID" value="CCI48460.1"/>
    <property type="molecule type" value="Genomic_DNA"/>
</dbReference>
<protein>
    <recommendedName>
        <fullName evidence="3">PX domain-containing protein</fullName>
    </recommendedName>
</protein>
<comment type="caution">
    <text evidence="1">The sequence shown here is derived from an EMBL/GenBank/DDBJ whole genome shotgun (WGS) entry which is preliminary data.</text>
</comment>
<sequence length="226" mass="26170">MKGVTAVITSCLGGRSEIYAIRVEQNNAMSHFVYKNLHDFELLWENLQRKNENECTGSSSRNNCVLHKWLSCFMERFAYQTVLKTLRTQNKETITFLNFFLQIVVQRITTLYIDPQSASCPEEGNFSTIIENFLRLSCEQSSPLHPSQFNMRHQQRKEDKYSSTAPIFPARWGNVSQLHPSSTGLSPRKRRCRTNLESLTMGHKHESNRMAASLPTRQRVFAEVDF</sequence>
<keyword evidence="2" id="KW-1185">Reference proteome</keyword>
<name>A0A024GQ49_9STRA</name>
<evidence type="ECO:0000313" key="2">
    <source>
        <dbReference type="Proteomes" id="UP000053237"/>
    </source>
</evidence>
<organism evidence="1 2">
    <name type="scientific">Albugo candida</name>
    <dbReference type="NCBI Taxonomy" id="65357"/>
    <lineage>
        <taxon>Eukaryota</taxon>
        <taxon>Sar</taxon>
        <taxon>Stramenopiles</taxon>
        <taxon>Oomycota</taxon>
        <taxon>Peronosporomycetes</taxon>
        <taxon>Albuginales</taxon>
        <taxon>Albuginaceae</taxon>
        <taxon>Albugo</taxon>
    </lineage>
</organism>
<accession>A0A024GQ49</accession>
<reference evidence="1 2" key="1">
    <citation type="submission" date="2012-05" db="EMBL/GenBank/DDBJ databases">
        <title>Recombination and specialization in a pathogen metapopulation.</title>
        <authorList>
            <person name="Gardiner A."/>
            <person name="Kemen E."/>
            <person name="Schultz-Larsen T."/>
            <person name="MacLean D."/>
            <person name="Van Oosterhout C."/>
            <person name="Jones J.D.G."/>
        </authorList>
    </citation>
    <scope>NUCLEOTIDE SEQUENCE [LARGE SCALE GENOMIC DNA]</scope>
    <source>
        <strain evidence="1 2">Ac Nc2</strain>
    </source>
</reference>
<gene>
    <name evidence="1" type="ORF">BN9_095900</name>
</gene>
<evidence type="ECO:0000313" key="1">
    <source>
        <dbReference type="EMBL" id="CCI48460.1"/>
    </source>
</evidence>